<keyword evidence="8 10" id="KW-0704">Schiff base</keyword>
<evidence type="ECO:0000256" key="4">
    <source>
        <dbReference type="ARBA" id="ARBA00023066"/>
    </source>
</evidence>
<dbReference type="Proteomes" id="UP000622317">
    <property type="component" value="Unassembled WGS sequence"/>
</dbReference>
<name>A0A927F9T4_9BACT</name>
<keyword evidence="7 10" id="KW-0456">Lyase</keyword>
<dbReference type="SUPFAM" id="SSF56276">
    <property type="entry name" value="S-adenosylmethionine decarboxylase"/>
    <property type="match status" value="1"/>
</dbReference>
<dbReference type="GO" id="GO:0008295">
    <property type="term" value="P:spermidine biosynthetic process"/>
    <property type="evidence" value="ECO:0007669"/>
    <property type="project" value="UniProtKB-UniRule"/>
</dbReference>
<evidence type="ECO:0000256" key="5">
    <source>
        <dbReference type="ARBA" id="ARBA00023115"/>
    </source>
</evidence>
<dbReference type="Gene3D" id="3.30.360.110">
    <property type="entry name" value="S-adenosylmethionine decarboxylase domain"/>
    <property type="match status" value="1"/>
</dbReference>
<keyword evidence="6 10" id="KW-0865">Zymogen</keyword>
<dbReference type="GO" id="GO:0004014">
    <property type="term" value="F:adenosylmethionine decarboxylase activity"/>
    <property type="evidence" value="ECO:0007669"/>
    <property type="project" value="UniProtKB-UniRule"/>
</dbReference>
<feature type="chain" id="PRO_5038200885" description="S-adenosylmethionine decarboxylase beta chain" evidence="10">
    <location>
        <begin position="1"/>
        <end position="67"/>
    </location>
</feature>
<dbReference type="NCBIfam" id="TIGR03330">
    <property type="entry name" value="SAM_DCase_Bsu"/>
    <property type="match status" value="1"/>
</dbReference>
<dbReference type="HAMAP" id="MF_00464">
    <property type="entry name" value="AdoMetDC_1"/>
    <property type="match status" value="1"/>
</dbReference>
<gene>
    <name evidence="11" type="primary">speD</name>
    <name evidence="10" type="synonym">speH</name>
    <name evidence="11" type="ORF">IEN85_15750</name>
</gene>
<comment type="PTM">
    <text evidence="10">Is synthesized initially as an inactive proenzyme. Formation of the active enzyme involves a self-maturation process in which the active site pyruvoyl group is generated from an internal serine residue via an autocatalytic post-translational modification. Two non-identical subunits are generated from the proenzyme in this reaction, and the pyruvate is formed at the N-terminus of the alpha chain, which is derived from the carboxyl end of the proenzyme. The post-translation cleavage follows an unusual pathway, termed non-hydrolytic serinolysis, in which the side chain hydroxyl group of the serine supplies its oxygen atom to form the C-terminus of the beta chain, while the remainder of the serine residue undergoes an oxidative deamination to produce ammonia and the pyruvoyl group blocking the N-terminus of the alpha chain.</text>
</comment>
<keyword evidence="5 10" id="KW-0620">Polyamine biosynthesis</keyword>
<feature type="chain" id="PRO_5038200884" description="S-adenosylmethionine decarboxylase alpha chain" evidence="10">
    <location>
        <begin position="68"/>
        <end position="121"/>
    </location>
</feature>
<reference evidence="11" key="1">
    <citation type="submission" date="2020-09" db="EMBL/GenBank/DDBJ databases">
        <title>Pelagicoccus enzymogenes sp. nov. with an EPS production, isolated from marine sediment.</title>
        <authorList>
            <person name="Feng X."/>
        </authorList>
    </citation>
    <scope>NUCLEOTIDE SEQUENCE</scope>
    <source>
        <strain evidence="11">NFK12</strain>
    </source>
</reference>
<keyword evidence="9 10" id="KW-0670">Pyruvate</keyword>
<proteinExistence type="inferred from homology"/>
<dbReference type="GO" id="GO:0005829">
    <property type="term" value="C:cytosol"/>
    <property type="evidence" value="ECO:0007669"/>
    <property type="project" value="TreeGrafter"/>
</dbReference>
<dbReference type="PANTHER" id="PTHR33866">
    <property type="entry name" value="S-ADENOSYLMETHIONINE DECARBOXYLASE PROENZYME"/>
    <property type="match status" value="1"/>
</dbReference>
<dbReference type="RefSeq" id="WP_191618060.1">
    <property type="nucleotide sequence ID" value="NZ_JACYFG010000038.1"/>
</dbReference>
<dbReference type="Pfam" id="PF02675">
    <property type="entry name" value="AdoMet_dc"/>
    <property type="match status" value="1"/>
</dbReference>
<evidence type="ECO:0000313" key="12">
    <source>
        <dbReference type="Proteomes" id="UP000622317"/>
    </source>
</evidence>
<accession>A0A927F9T4</accession>
<dbReference type="InterPro" id="IPR042284">
    <property type="entry name" value="AdoMetDC_N"/>
</dbReference>
<evidence type="ECO:0000256" key="8">
    <source>
        <dbReference type="ARBA" id="ARBA00023270"/>
    </source>
</evidence>
<dbReference type="EC" id="4.1.1.50" evidence="10"/>
<comment type="caution">
    <text evidence="11">The sequence shown here is derived from an EMBL/GenBank/DDBJ whole genome shotgun (WGS) entry which is preliminary data.</text>
</comment>
<keyword evidence="1 10" id="KW-0949">S-adenosyl-L-methionine</keyword>
<evidence type="ECO:0000256" key="6">
    <source>
        <dbReference type="ARBA" id="ARBA00023145"/>
    </source>
</evidence>
<dbReference type="InterPro" id="IPR042286">
    <property type="entry name" value="AdoMetDC_C"/>
</dbReference>
<evidence type="ECO:0000256" key="9">
    <source>
        <dbReference type="ARBA" id="ARBA00023317"/>
    </source>
</evidence>
<feature type="site" description="Cleavage (non-hydrolytic); by autolysis" evidence="10">
    <location>
        <begin position="67"/>
        <end position="68"/>
    </location>
</feature>
<comment type="pathway">
    <text evidence="10">Amine and polyamine biosynthesis; S-adenosylmethioninamine biosynthesis; S-adenosylmethioninamine from S-adenosyl-L-methionine: step 1/1.</text>
</comment>
<dbReference type="Gene3D" id="3.30.160.750">
    <property type="match status" value="1"/>
</dbReference>
<dbReference type="AlphaFoldDB" id="A0A927F9T4"/>
<feature type="active site" description="Proton donor; for catalytic activity" evidence="10">
    <location>
        <position position="88"/>
    </location>
</feature>
<dbReference type="InterPro" id="IPR016067">
    <property type="entry name" value="S-AdoMet_deCO2ase_core"/>
</dbReference>
<feature type="modified residue" description="Pyruvic acid (Ser); by autocatalysis" evidence="10">
    <location>
        <position position="68"/>
    </location>
</feature>
<dbReference type="InterPro" id="IPR003826">
    <property type="entry name" value="AdoMetDC_fam_prok"/>
</dbReference>
<keyword evidence="12" id="KW-1185">Reference proteome</keyword>
<keyword evidence="3 10" id="KW-0068">Autocatalytic cleavage</keyword>
<feature type="active site" description="Schiff-base intermediate with substrate; via pyruvic acid" evidence="10">
    <location>
        <position position="68"/>
    </location>
</feature>
<evidence type="ECO:0000256" key="10">
    <source>
        <dbReference type="HAMAP-Rule" id="MF_00464"/>
    </source>
</evidence>
<dbReference type="PANTHER" id="PTHR33866:SF2">
    <property type="entry name" value="S-ADENOSYLMETHIONINE DECARBOXYLASE PROENZYME"/>
    <property type="match status" value="1"/>
</dbReference>
<dbReference type="InterPro" id="IPR017716">
    <property type="entry name" value="S-AdoMet_deCOase_pro-enz"/>
</dbReference>
<evidence type="ECO:0000256" key="7">
    <source>
        <dbReference type="ARBA" id="ARBA00023239"/>
    </source>
</evidence>
<comment type="subunit">
    <text evidence="10">Heterotetramer of two alpha and two beta chains arranged as a dimer of alpha/beta heterodimers.</text>
</comment>
<keyword evidence="4 10" id="KW-0745">Spermidine biosynthesis</keyword>
<feature type="active site" description="Proton acceptor; for processing activity" evidence="10">
    <location>
        <position position="73"/>
    </location>
</feature>
<dbReference type="EMBL" id="JACYFG010000038">
    <property type="protein sequence ID" value="MBD5780954.1"/>
    <property type="molecule type" value="Genomic_DNA"/>
</dbReference>
<evidence type="ECO:0000256" key="3">
    <source>
        <dbReference type="ARBA" id="ARBA00022813"/>
    </source>
</evidence>
<sequence>MLPTTANALGTHILLELNQCPAALLLEKDTLETALVQSAEAAGATVVKPIFHQFSPHGLSGVVVIAESHIAVHTWPEHSYAAIDIFTCGDPVIASRIQAEIEKRFAPAQVSGQTITRGPSV</sequence>
<keyword evidence="2 10" id="KW-0210">Decarboxylase</keyword>
<protein>
    <recommendedName>
        <fullName evidence="10">S-adenosylmethionine decarboxylase proenzyme</fullName>
        <shortName evidence="10">AdoMetDC</shortName>
        <shortName evidence="10">SAMDC</shortName>
        <ecNumber evidence="10">4.1.1.50</ecNumber>
    </recommendedName>
    <component>
        <recommendedName>
            <fullName evidence="10">S-adenosylmethionine decarboxylase beta chain</fullName>
        </recommendedName>
    </component>
    <component>
        <recommendedName>
            <fullName evidence="10">S-adenosylmethionine decarboxylase alpha chain</fullName>
        </recommendedName>
    </component>
</protein>
<evidence type="ECO:0000313" key="11">
    <source>
        <dbReference type="EMBL" id="MBD5780954.1"/>
    </source>
</evidence>
<comment type="function">
    <text evidence="10">Catalyzes the decarboxylation of S-adenosylmethionine to S-adenosylmethioninamine (dcAdoMet), the propylamine donor required for the synthesis of the polyamines spermine and spermidine from the diamine putrescine.</text>
</comment>
<evidence type="ECO:0000256" key="1">
    <source>
        <dbReference type="ARBA" id="ARBA00022691"/>
    </source>
</evidence>
<organism evidence="11 12">
    <name type="scientific">Pelagicoccus enzymogenes</name>
    <dbReference type="NCBI Taxonomy" id="2773457"/>
    <lineage>
        <taxon>Bacteria</taxon>
        <taxon>Pseudomonadati</taxon>
        <taxon>Verrucomicrobiota</taxon>
        <taxon>Opitutia</taxon>
        <taxon>Puniceicoccales</taxon>
        <taxon>Pelagicoccaceae</taxon>
        <taxon>Pelagicoccus</taxon>
    </lineage>
</organism>
<comment type="similarity">
    <text evidence="10">Belongs to the prokaryotic AdoMetDC family. Type 1 subfamily.</text>
</comment>
<evidence type="ECO:0000256" key="2">
    <source>
        <dbReference type="ARBA" id="ARBA00022793"/>
    </source>
</evidence>
<comment type="cofactor">
    <cofactor evidence="10">
        <name>pyruvate</name>
        <dbReference type="ChEBI" id="CHEBI:15361"/>
    </cofactor>
    <text evidence="10">Binds 1 pyruvoyl group covalently per subunit.</text>
</comment>
<comment type="catalytic activity">
    <reaction evidence="10">
        <text>S-adenosyl-L-methionine + H(+) = S-adenosyl 3-(methylsulfanyl)propylamine + CO2</text>
        <dbReference type="Rhea" id="RHEA:15981"/>
        <dbReference type="ChEBI" id="CHEBI:15378"/>
        <dbReference type="ChEBI" id="CHEBI:16526"/>
        <dbReference type="ChEBI" id="CHEBI:57443"/>
        <dbReference type="ChEBI" id="CHEBI:59789"/>
        <dbReference type="EC" id="4.1.1.50"/>
    </reaction>
</comment>